<keyword evidence="6" id="KW-1185">Reference proteome</keyword>
<keyword evidence="4" id="KW-0653">Protein transport</keyword>
<organism evidence="5 6">
    <name type="scientific">Terfezia boudieri ATCC MYA-4762</name>
    <dbReference type="NCBI Taxonomy" id="1051890"/>
    <lineage>
        <taxon>Eukaryota</taxon>
        <taxon>Fungi</taxon>
        <taxon>Dikarya</taxon>
        <taxon>Ascomycota</taxon>
        <taxon>Pezizomycotina</taxon>
        <taxon>Pezizomycetes</taxon>
        <taxon>Pezizales</taxon>
        <taxon>Pezizaceae</taxon>
        <taxon>Terfezia</taxon>
    </lineage>
</organism>
<dbReference type="STRING" id="1051890.A0A3N4LPL6"/>
<gene>
    <name evidence="5" type="ORF">L211DRAFT_838611</name>
</gene>
<evidence type="ECO:0000256" key="2">
    <source>
        <dbReference type="ARBA" id="ARBA00010186"/>
    </source>
</evidence>
<dbReference type="GO" id="GO:0006606">
    <property type="term" value="P:protein import into nucleus"/>
    <property type="evidence" value="ECO:0007669"/>
    <property type="project" value="TreeGrafter"/>
</dbReference>
<dbReference type="OrthoDB" id="1918363at2759"/>
<comment type="similarity">
    <text evidence="2 4">Belongs to the nucleoporin interacting component (NIC) family.</text>
</comment>
<evidence type="ECO:0000313" key="5">
    <source>
        <dbReference type="EMBL" id="RPB23469.1"/>
    </source>
</evidence>
<dbReference type="PANTHER" id="PTHR11225:SF4">
    <property type="entry name" value="NUCLEAR PORE COMPLEX PROTEIN NUP93"/>
    <property type="match status" value="1"/>
</dbReference>
<evidence type="ECO:0000313" key="6">
    <source>
        <dbReference type="Proteomes" id="UP000267821"/>
    </source>
</evidence>
<dbReference type="InterPro" id="IPR007231">
    <property type="entry name" value="Nucleoporin_int_Nup93/Nic96"/>
</dbReference>
<reference evidence="5 6" key="1">
    <citation type="journal article" date="2018" name="Nat. Ecol. Evol.">
        <title>Pezizomycetes genomes reveal the molecular basis of ectomycorrhizal truffle lifestyle.</title>
        <authorList>
            <person name="Murat C."/>
            <person name="Payen T."/>
            <person name="Noel B."/>
            <person name="Kuo A."/>
            <person name="Morin E."/>
            <person name="Chen J."/>
            <person name="Kohler A."/>
            <person name="Krizsan K."/>
            <person name="Balestrini R."/>
            <person name="Da Silva C."/>
            <person name="Montanini B."/>
            <person name="Hainaut M."/>
            <person name="Levati E."/>
            <person name="Barry K.W."/>
            <person name="Belfiori B."/>
            <person name="Cichocki N."/>
            <person name="Clum A."/>
            <person name="Dockter R.B."/>
            <person name="Fauchery L."/>
            <person name="Guy J."/>
            <person name="Iotti M."/>
            <person name="Le Tacon F."/>
            <person name="Lindquist E.A."/>
            <person name="Lipzen A."/>
            <person name="Malagnac F."/>
            <person name="Mello A."/>
            <person name="Molinier V."/>
            <person name="Miyauchi S."/>
            <person name="Poulain J."/>
            <person name="Riccioni C."/>
            <person name="Rubini A."/>
            <person name="Sitrit Y."/>
            <person name="Splivallo R."/>
            <person name="Traeger S."/>
            <person name="Wang M."/>
            <person name="Zifcakova L."/>
            <person name="Wipf D."/>
            <person name="Zambonelli A."/>
            <person name="Paolocci F."/>
            <person name="Nowrousian M."/>
            <person name="Ottonello S."/>
            <person name="Baldrian P."/>
            <person name="Spatafora J.W."/>
            <person name="Henrissat B."/>
            <person name="Nagy L.G."/>
            <person name="Aury J.M."/>
            <person name="Wincker P."/>
            <person name="Grigoriev I.V."/>
            <person name="Bonfante P."/>
            <person name="Martin F.M."/>
        </authorList>
    </citation>
    <scope>NUCLEOTIDE SEQUENCE [LARGE SCALE GENOMIC DNA]</scope>
    <source>
        <strain evidence="5 6">ATCC MYA-4762</strain>
    </source>
</reference>
<dbReference type="PANTHER" id="PTHR11225">
    <property type="entry name" value="NUCLEAR PORE COMPLEX PROTEIN NUP93 NUCLEOPORIN NUP93 DEAD EYE PROTEIN"/>
    <property type="match status" value="1"/>
</dbReference>
<dbReference type="GO" id="GO:0016973">
    <property type="term" value="P:poly(A)+ mRNA export from nucleus"/>
    <property type="evidence" value="ECO:0007669"/>
    <property type="project" value="TreeGrafter"/>
</dbReference>
<proteinExistence type="inferred from homology"/>
<keyword evidence="4" id="KW-0811">Translocation</keyword>
<evidence type="ECO:0000256" key="1">
    <source>
        <dbReference type="ARBA" id="ARBA00004259"/>
    </source>
</evidence>
<evidence type="ECO:0000256" key="3">
    <source>
        <dbReference type="ARBA" id="ARBA00023242"/>
    </source>
</evidence>
<keyword evidence="4" id="KW-0906">Nuclear pore complex</keyword>
<dbReference type="Pfam" id="PF04097">
    <property type="entry name" value="Nic96"/>
    <property type="match status" value="1"/>
</dbReference>
<keyword evidence="4" id="KW-0509">mRNA transport</keyword>
<dbReference type="InParanoid" id="A0A3N4LPL6"/>
<keyword evidence="3 4" id="KW-0539">Nucleus</keyword>
<dbReference type="EMBL" id="ML121546">
    <property type="protein sequence ID" value="RPB23469.1"/>
    <property type="molecule type" value="Genomic_DNA"/>
</dbReference>
<dbReference type="Proteomes" id="UP000267821">
    <property type="component" value="Unassembled WGS sequence"/>
</dbReference>
<dbReference type="GO" id="GO:0005643">
    <property type="term" value="C:nuclear pore"/>
    <property type="evidence" value="ECO:0007669"/>
    <property type="project" value="UniProtKB-SubCell"/>
</dbReference>
<comment type="subcellular location">
    <subcellularLocation>
        <location evidence="1">Nucleus envelope</location>
    </subcellularLocation>
    <subcellularLocation>
        <location evidence="4">Nucleus</location>
        <location evidence="4">Nuclear pore complex</location>
    </subcellularLocation>
</comment>
<dbReference type="FunCoup" id="A0A3N4LPL6">
    <property type="interactions" value="1112"/>
</dbReference>
<keyword evidence="4" id="KW-0813">Transport</keyword>
<evidence type="ECO:0000256" key="4">
    <source>
        <dbReference type="RuleBase" id="RU364035"/>
    </source>
</evidence>
<sequence length="931" mass="105560">MAASNQSISNLFDGLLEQSRKLREGTDSAELPPIQLGLGEIGRRVRELKKTGTSARKDTRAQLLLQAGGVNPDEALRRLEAIDAQPYYEPPAAPVDTDLESYLSCRKEQNILSSIEEGMQRISRDFDAYVAKNVTMEWDKQKERIFEHFGLLPTTDGEPDRFGGSTFGASSFGRSTRLGAGGIQSSFYGTTSVWARSAAHSILAKSIPAPSGSIFADVDPSKQLTMSRPVQIRQQNYAGVVRQLNEARLAGSPYPILHKFEGVSRDSGSDVLTLQLTDSWKMLEYITQEDPEANPFGSGPKERQFAKQHMNVKPDSPEATPLKKQIVPGSRRYLEKLFYRHVETQIDENPTVAKLGGIPTLQHKFKAYFNVRASRQTWNDKHFDMNPDNVPVWAMVFFMVRAGFVQEAAAFVKDHHQFFQKVDRSFHQYITAYANNADRRVPRHLADRIQVEYTQLVRDAENMDMFRIALYKIIGRCDLTKRSLSEVMPTAEDWMWLQLVLTRESDRVGEPAHEVFQLCDLQKSVLQFGAKHFSSRSSNVGLYFQMLLMSGLFEHAVQYLYSFQPVDAVHFAIALTYYGLLGVTSAGAQRADANLLQTGPQGDYQINFPRIIGQYIREFKTTNIEDSVDYLCLICLNGDLPPPDGLAQLSICHEALRELALESKEFIKLLGDVERNGNRVKGAIEKRMKLIKIHDSRDFLRTITEQAAAQADEDGRWHDAVFLYHLADDYNTVYELLNRCISDWIASEDPMQIMESNKYQEVNQDASISELDNPVELGKYMAQMYMSAVAVYRQISFRNREALLVLLKIAEAKRHFLQQEYDKCLSQIESLDIIPMEPSVEVGAIRKAAQNFGNLHDTVAKNVGMLLKLAVECCAQLAKQLRESPFLDATRMRKLQEYKAKVKCAMIYAGMVQYKLPTNVYEFIAHKDENM</sequence>
<protein>
    <recommendedName>
        <fullName evidence="4">Nuclear pore protein</fullName>
    </recommendedName>
</protein>
<dbReference type="AlphaFoldDB" id="A0A3N4LPL6"/>
<accession>A0A3N4LPL6</accession>
<name>A0A3N4LPL6_9PEZI</name>
<dbReference type="GO" id="GO:0017056">
    <property type="term" value="F:structural constituent of nuclear pore"/>
    <property type="evidence" value="ECO:0007669"/>
    <property type="project" value="InterPro"/>
</dbReference>
<keyword evidence="4" id="KW-0472">Membrane</keyword>